<dbReference type="EMBL" id="HG994356">
    <property type="protein sequence ID" value="CAF2138581.1"/>
    <property type="molecule type" value="Genomic_DNA"/>
</dbReference>
<gene>
    <name evidence="2" type="ORF">DARMORV10_A02P13890.1</name>
</gene>
<sequence length="263" mass="29204">MVTPNWELRGCCNRNQNAFLITIGIFTVVILLLWRTFLLTPFKLITVFLHEASHAVACKLTCGDVEGMEVNANEGGSTTTRGGIYWLILPAGYLGSSFWGMALILASTNLLTARIAAAGLGLALFIVLFIAKNWTLRGLCIGFIVFLAIIWVLQELTTVKILRYVILFIGVMNSLFSVYDIYDDLISRRVHSSDAEKFAEICPCCTGCGWGVIWLDFFSPNSLHNSESESMSSFLIICFLIFRGMISFMFLCASLYLGLVILS</sequence>
<name>A0A816WU69_BRANA</name>
<feature type="transmembrane region" description="Helical" evidence="1">
    <location>
        <begin position="84"/>
        <end position="104"/>
    </location>
</feature>
<feature type="transmembrane region" description="Helical" evidence="1">
    <location>
        <begin position="234"/>
        <end position="262"/>
    </location>
</feature>
<reference evidence="2" key="1">
    <citation type="submission" date="2021-01" db="EMBL/GenBank/DDBJ databases">
        <authorList>
            <consortium name="Genoscope - CEA"/>
            <person name="William W."/>
        </authorList>
    </citation>
    <scope>NUCLEOTIDE SEQUENCE</scope>
</reference>
<accession>A0A816WU69</accession>
<dbReference type="Proteomes" id="UP001295469">
    <property type="component" value="Chromosome A02"/>
</dbReference>
<evidence type="ECO:0000256" key="1">
    <source>
        <dbReference type="SAM" id="Phobius"/>
    </source>
</evidence>
<feature type="transmembrane region" description="Helical" evidence="1">
    <location>
        <begin position="111"/>
        <end position="130"/>
    </location>
</feature>
<dbReference type="PANTHER" id="PTHR33979:SF6">
    <property type="entry name" value="PEPTIDASE M50B-LIKE PROTEIN"/>
    <property type="match status" value="1"/>
</dbReference>
<dbReference type="AlphaFoldDB" id="A0A816WU69"/>
<keyword evidence="1" id="KW-0472">Membrane</keyword>
<feature type="transmembrane region" description="Helical" evidence="1">
    <location>
        <begin position="136"/>
        <end position="154"/>
    </location>
</feature>
<dbReference type="Pfam" id="PF13398">
    <property type="entry name" value="Peptidase_M50B"/>
    <property type="match status" value="1"/>
</dbReference>
<feature type="transmembrane region" description="Helical" evidence="1">
    <location>
        <begin position="18"/>
        <end position="37"/>
    </location>
</feature>
<protein>
    <submittedName>
        <fullName evidence="2">(rape) hypothetical protein</fullName>
    </submittedName>
</protein>
<organism evidence="2">
    <name type="scientific">Brassica napus</name>
    <name type="common">Rape</name>
    <dbReference type="NCBI Taxonomy" id="3708"/>
    <lineage>
        <taxon>Eukaryota</taxon>
        <taxon>Viridiplantae</taxon>
        <taxon>Streptophyta</taxon>
        <taxon>Embryophyta</taxon>
        <taxon>Tracheophyta</taxon>
        <taxon>Spermatophyta</taxon>
        <taxon>Magnoliopsida</taxon>
        <taxon>eudicotyledons</taxon>
        <taxon>Gunneridae</taxon>
        <taxon>Pentapetalae</taxon>
        <taxon>rosids</taxon>
        <taxon>malvids</taxon>
        <taxon>Brassicales</taxon>
        <taxon>Brassicaceae</taxon>
        <taxon>Brassiceae</taxon>
        <taxon>Brassica</taxon>
    </lineage>
</organism>
<proteinExistence type="predicted"/>
<dbReference type="PANTHER" id="PTHR33979">
    <property type="entry name" value="OS02G0221600 PROTEIN"/>
    <property type="match status" value="1"/>
</dbReference>
<feature type="transmembrane region" description="Helical" evidence="1">
    <location>
        <begin position="161"/>
        <end position="182"/>
    </location>
</feature>
<dbReference type="InterPro" id="IPR049500">
    <property type="entry name" value="Peptidase_M50B-like"/>
</dbReference>
<evidence type="ECO:0000313" key="2">
    <source>
        <dbReference type="EMBL" id="CAF2138581.1"/>
    </source>
</evidence>
<keyword evidence="1" id="KW-0812">Transmembrane</keyword>
<keyword evidence="1" id="KW-1133">Transmembrane helix</keyword>